<comment type="caution">
    <text evidence="2">The sequence shown here is derived from an EMBL/GenBank/DDBJ whole genome shotgun (WGS) entry which is preliminary data.</text>
</comment>
<dbReference type="Pfam" id="PF04854">
    <property type="entry name" value="DUF624"/>
    <property type="match status" value="1"/>
</dbReference>
<evidence type="ECO:0000256" key="1">
    <source>
        <dbReference type="SAM" id="Phobius"/>
    </source>
</evidence>
<dbReference type="Proteomes" id="UP001651050">
    <property type="component" value="Unassembled WGS sequence"/>
</dbReference>
<feature type="transmembrane region" description="Helical" evidence="1">
    <location>
        <begin position="46"/>
        <end position="70"/>
    </location>
</feature>
<feature type="transmembrane region" description="Helical" evidence="1">
    <location>
        <begin position="196"/>
        <end position="216"/>
    </location>
</feature>
<keyword evidence="1" id="KW-0812">Transmembrane</keyword>
<gene>
    <name evidence="2" type="ORF">M1843_01460</name>
</gene>
<keyword evidence="1" id="KW-1133">Transmembrane helix</keyword>
<keyword evidence="1" id="KW-0472">Membrane</keyword>
<protein>
    <submittedName>
        <fullName evidence="2">DUF624 domain-containing protein</fullName>
    </submittedName>
</protein>
<feature type="transmembrane region" description="Helical" evidence="1">
    <location>
        <begin position="135"/>
        <end position="158"/>
    </location>
</feature>
<reference evidence="2 3" key="1">
    <citation type="submission" date="2022-02" db="EMBL/GenBank/DDBJ databases">
        <title>The car tank lid bacteriome: a reservoir of bacteria with potential in bioremediation of fuel.</title>
        <authorList>
            <person name="Vidal-Verdu A."/>
            <person name="Gomez-Martinez D."/>
            <person name="Latorre-Perez A."/>
            <person name="Pereto J."/>
            <person name="Porcar M."/>
        </authorList>
    </citation>
    <scope>NUCLEOTIDE SEQUENCE [LARGE SCALE GENOMIC DNA]</scope>
    <source>
        <strain evidence="2 3">4D.3</strain>
    </source>
</reference>
<evidence type="ECO:0000313" key="3">
    <source>
        <dbReference type="Proteomes" id="UP001651050"/>
    </source>
</evidence>
<feature type="transmembrane region" description="Helical" evidence="1">
    <location>
        <begin position="105"/>
        <end position="129"/>
    </location>
</feature>
<dbReference type="InterPro" id="IPR006938">
    <property type="entry name" value="DUF624"/>
</dbReference>
<keyword evidence="3" id="KW-1185">Reference proteome</keyword>
<sequence length="239" mass="24563">MTTPVRPGVAAGPAIGPTPDPTAVRAAVAEAEVPGWAGGVMLALRWATLLVEVTVMVALGTLAGGVLLGLGPALRAGGVVAGRMTAEPTPWRTFWRTWREGFGRAAALFAPVWVVAALLWCDGVALGLLGGPARAVLQGGLLVVGAWGLVVLACWPVVVTRYARGARETWRLLLLLPLLGPATSVAVLVVAVTVAVAAWLLPVAAVLAGPGFWLWATGRLTADRLDRIDAQVSGAGPTR</sequence>
<dbReference type="EMBL" id="JALQCY010000001">
    <property type="protein sequence ID" value="MCK9792412.1"/>
    <property type="molecule type" value="Genomic_DNA"/>
</dbReference>
<organism evidence="2 3">
    <name type="scientific">Isoptericola peretonis</name>
    <dbReference type="NCBI Taxonomy" id="2918523"/>
    <lineage>
        <taxon>Bacteria</taxon>
        <taxon>Bacillati</taxon>
        <taxon>Actinomycetota</taxon>
        <taxon>Actinomycetes</taxon>
        <taxon>Micrococcales</taxon>
        <taxon>Promicromonosporaceae</taxon>
        <taxon>Isoptericola</taxon>
    </lineage>
</organism>
<dbReference type="RefSeq" id="WP_416342285.1">
    <property type="nucleotide sequence ID" value="NZ_JALQCY010000001.1"/>
</dbReference>
<feature type="transmembrane region" description="Helical" evidence="1">
    <location>
        <begin position="170"/>
        <end position="190"/>
    </location>
</feature>
<proteinExistence type="predicted"/>
<name>A0ABT0IYU0_9MICO</name>
<evidence type="ECO:0000313" key="2">
    <source>
        <dbReference type="EMBL" id="MCK9792412.1"/>
    </source>
</evidence>
<accession>A0ABT0IYU0</accession>